<keyword evidence="1" id="KW-0472">Membrane</keyword>
<gene>
    <name evidence="2" type="ORF">KPSA1_04017</name>
</gene>
<name>A0A2V0QD07_PSESF</name>
<feature type="transmembrane region" description="Helical" evidence="1">
    <location>
        <begin position="85"/>
        <end position="106"/>
    </location>
</feature>
<accession>A0A2V0QD07</accession>
<dbReference type="Proteomes" id="UP000247480">
    <property type="component" value="Unassembled WGS sequence"/>
</dbReference>
<evidence type="ECO:0000313" key="3">
    <source>
        <dbReference type="Proteomes" id="UP000247480"/>
    </source>
</evidence>
<organism evidence="2 3">
    <name type="scientific">Pseudomonas syringae pv. actinidiae</name>
    <dbReference type="NCBI Taxonomy" id="103796"/>
    <lineage>
        <taxon>Bacteria</taxon>
        <taxon>Pseudomonadati</taxon>
        <taxon>Pseudomonadota</taxon>
        <taxon>Gammaproteobacteria</taxon>
        <taxon>Pseudomonadales</taxon>
        <taxon>Pseudomonadaceae</taxon>
        <taxon>Pseudomonas</taxon>
        <taxon>Pseudomonas syringae</taxon>
    </lineage>
</organism>
<dbReference type="NCBIfam" id="TIGR02458">
    <property type="entry name" value="CbtA"/>
    <property type="match status" value="1"/>
</dbReference>
<sequence>MPLSVIEDNTMFKRIAQTAGFTGLLASLLLTLLQSFWVVPLIQQAETYEKAPAEHVHEHADGAVAEHSHAHDEAAWEPENGWQRVLSTTGGNLVVAVGFALMLAGLYTLRAPGRTAQGAWWGLAGFAVFVLAPTLGLPPELPGTAAAELSQRQLWWIGTAASTAAGLALLVFGQNWLLKVLGAAILVVPHVIGAPQPLVHESLAPEALESQFMIASLLTNALFWVALGLISAWLFRRSDAHPSNA</sequence>
<dbReference type="Pfam" id="PF09490">
    <property type="entry name" value="CbtA"/>
    <property type="match status" value="1"/>
</dbReference>
<dbReference type="InterPro" id="IPR012666">
    <property type="entry name" value="CbtA_put"/>
</dbReference>
<feature type="transmembrane region" description="Helical" evidence="1">
    <location>
        <begin position="180"/>
        <end position="199"/>
    </location>
</feature>
<feature type="transmembrane region" description="Helical" evidence="1">
    <location>
        <begin position="21"/>
        <end position="42"/>
    </location>
</feature>
<dbReference type="EMBL" id="BGJZ01000192">
    <property type="protein sequence ID" value="GBH10597.1"/>
    <property type="molecule type" value="Genomic_DNA"/>
</dbReference>
<feature type="transmembrane region" description="Helical" evidence="1">
    <location>
        <begin position="118"/>
        <end position="135"/>
    </location>
</feature>
<comment type="caution">
    <text evidence="2">The sequence shown here is derived from an EMBL/GenBank/DDBJ whole genome shotgun (WGS) entry which is preliminary data.</text>
</comment>
<reference evidence="2 3" key="1">
    <citation type="submission" date="2018-04" db="EMBL/GenBank/DDBJ databases">
        <title>Draft genome sequence of Pseudomonas syringae pv. actinidiae biovar 1 strains isolated from kiwifruit in Kagawa prefecture.</title>
        <authorList>
            <person name="Tabuchi M."/>
            <person name="Saito M."/>
            <person name="Fujiwara S."/>
            <person name="Sasa N."/>
            <person name="Akimitsu K."/>
            <person name="Gomi K."/>
            <person name="Konishi-Sugita S."/>
            <person name="Hamano K."/>
            <person name="Kataoka I."/>
        </authorList>
    </citation>
    <scope>NUCLEOTIDE SEQUENCE [LARGE SCALE GENOMIC DNA]</scope>
    <source>
        <strain evidence="2 3">MAFF212206</strain>
    </source>
</reference>
<dbReference type="AlphaFoldDB" id="A0A2V0QD07"/>
<keyword evidence="1" id="KW-1133">Transmembrane helix</keyword>
<evidence type="ECO:0000313" key="2">
    <source>
        <dbReference type="EMBL" id="GBH10597.1"/>
    </source>
</evidence>
<feature type="transmembrane region" description="Helical" evidence="1">
    <location>
        <begin position="211"/>
        <end position="235"/>
    </location>
</feature>
<feature type="transmembrane region" description="Helical" evidence="1">
    <location>
        <begin position="155"/>
        <end position="173"/>
    </location>
</feature>
<protein>
    <submittedName>
        <fullName evidence="2">Uncharacterized membrane protein</fullName>
    </submittedName>
</protein>
<keyword evidence="1" id="KW-0812">Transmembrane</keyword>
<evidence type="ECO:0000256" key="1">
    <source>
        <dbReference type="SAM" id="Phobius"/>
    </source>
</evidence>
<proteinExistence type="predicted"/>